<sequence>MNKNAAYFKEISNIDTGTVIQKEIYQKDKDIYLKGRADKRYKSN</sequence>
<gene>
    <name evidence="1" type="ORF">AB8B23_00875</name>
    <name evidence="2" type="ORF">AB8B23_02685</name>
</gene>
<dbReference type="EMBL" id="CP165646">
    <property type="protein sequence ID" value="XDU64767.1"/>
    <property type="molecule type" value="Genomic_DNA"/>
</dbReference>
<evidence type="ECO:0000313" key="2">
    <source>
        <dbReference type="EMBL" id="XDU65080.1"/>
    </source>
</evidence>
<dbReference type="KEGG" id="lmes:AB8B23_02685"/>
<dbReference type="AlphaFoldDB" id="A0AB39VBL6"/>
<name>A0AB39VBL6_9FUSO</name>
<reference evidence="2" key="1">
    <citation type="submission" date="2024-07" db="EMBL/GenBank/DDBJ databases">
        <authorList>
            <person name="Li X.-J."/>
            <person name="Wang X."/>
        </authorList>
    </citation>
    <scope>NUCLEOTIDE SEQUENCE</scope>
    <source>
        <strain evidence="2">HSP-342</strain>
    </source>
</reference>
<evidence type="ECO:0000313" key="1">
    <source>
        <dbReference type="EMBL" id="XDU64767.1"/>
    </source>
</evidence>
<protein>
    <submittedName>
        <fullName evidence="2">Uncharacterized protein</fullName>
    </submittedName>
</protein>
<proteinExistence type="predicted"/>
<accession>A0AB39VBL6</accession>
<organism evidence="2">
    <name type="scientific">Leptotrichia mesophila</name>
    <dbReference type="NCBI Taxonomy" id="3239303"/>
    <lineage>
        <taxon>Bacteria</taxon>
        <taxon>Fusobacteriati</taxon>
        <taxon>Fusobacteriota</taxon>
        <taxon>Fusobacteriia</taxon>
        <taxon>Fusobacteriales</taxon>
        <taxon>Leptotrichiaceae</taxon>
        <taxon>Leptotrichia</taxon>
    </lineage>
</organism>
<dbReference type="EMBL" id="CP165646">
    <property type="protein sequence ID" value="XDU65080.1"/>
    <property type="molecule type" value="Genomic_DNA"/>
</dbReference>
<dbReference type="KEGG" id="lmes:AB8B23_00875"/>
<dbReference type="RefSeq" id="WP_021745040.1">
    <property type="nucleotide sequence ID" value="NZ_CP165646.1"/>
</dbReference>